<evidence type="ECO:0000313" key="6">
    <source>
        <dbReference type="EMBL" id="BCJ92133.1"/>
    </source>
</evidence>
<name>A0A6S6QLB5_9HYPH</name>
<evidence type="ECO:0000256" key="1">
    <source>
        <dbReference type="ARBA" id="ARBA00006739"/>
    </source>
</evidence>
<dbReference type="PANTHER" id="PTHR43685:SF5">
    <property type="entry name" value="GLYCOSYLTRANSFERASE EPSE-RELATED"/>
    <property type="match status" value="1"/>
</dbReference>
<keyword evidence="2" id="KW-0328">Glycosyltransferase</keyword>
<dbReference type="InterPro" id="IPR050834">
    <property type="entry name" value="Glycosyltransf_2"/>
</dbReference>
<feature type="region of interest" description="Disordered" evidence="4">
    <location>
        <begin position="1"/>
        <end position="24"/>
    </location>
</feature>
<dbReference type="KEGG" id="tso:IZ6_28680"/>
<sequence>MSDPTRMTAIPPRSASGSSSAPSRDVLTKAAEVGRRDIQSALNFLAQFGGPPAQAAGNILLANHFLQSEERWLHHLNLYLHPYGISPIELKGPKRDRFFRLHSTPPNYVEDGPLVSIIMPAFNAEETVETALRSLLAQSWRNIEIIVIDDKSSDRTNQIVKTLAKQDGRIRVFRNPANIGPYGSRNLAVTQSHGMFITTHDADDWAHPQRIEMQVSAIRDHQLAGVVMRAIRMTKKGEFSQLGNDGTPESHDGVLKTSHVSAMFLKEDFDKRLGSWDTVRFAADSELLSRSKIAFGERFAEFAKPTLIYFDNPTSLTNNPRSGFINGALSPVRLKYRQHWSAWHDALDTSKDTYMPFPQQNRPFEAPDAMKVPAENVEQCRAKFDGSA</sequence>
<keyword evidence="3" id="KW-0808">Transferase</keyword>
<feature type="compositionally biased region" description="Low complexity" evidence="4">
    <location>
        <begin position="11"/>
        <end position="24"/>
    </location>
</feature>
<accession>A0A6S6QLB5</accession>
<dbReference type="GO" id="GO:0016757">
    <property type="term" value="F:glycosyltransferase activity"/>
    <property type="evidence" value="ECO:0007669"/>
    <property type="project" value="UniProtKB-KW"/>
</dbReference>
<evidence type="ECO:0000256" key="3">
    <source>
        <dbReference type="ARBA" id="ARBA00022679"/>
    </source>
</evidence>
<evidence type="ECO:0000259" key="5">
    <source>
        <dbReference type="Pfam" id="PF00535"/>
    </source>
</evidence>
<dbReference type="SUPFAM" id="SSF53448">
    <property type="entry name" value="Nucleotide-diphospho-sugar transferases"/>
    <property type="match status" value="1"/>
</dbReference>
<evidence type="ECO:0000313" key="7">
    <source>
        <dbReference type="Proteomes" id="UP000515317"/>
    </source>
</evidence>
<organism evidence="6 7">
    <name type="scientific">Terrihabitans soli</name>
    <dbReference type="NCBI Taxonomy" id="708113"/>
    <lineage>
        <taxon>Bacteria</taxon>
        <taxon>Pseudomonadati</taxon>
        <taxon>Pseudomonadota</taxon>
        <taxon>Alphaproteobacteria</taxon>
        <taxon>Hyphomicrobiales</taxon>
        <taxon>Terrihabitans</taxon>
    </lineage>
</organism>
<dbReference type="InterPro" id="IPR001173">
    <property type="entry name" value="Glyco_trans_2-like"/>
</dbReference>
<dbReference type="Proteomes" id="UP000515317">
    <property type="component" value="Chromosome"/>
</dbReference>
<dbReference type="CDD" id="cd00761">
    <property type="entry name" value="Glyco_tranf_GTA_type"/>
    <property type="match status" value="1"/>
</dbReference>
<dbReference type="RefSeq" id="WP_222875731.1">
    <property type="nucleotide sequence ID" value="NZ_AP023361.1"/>
</dbReference>
<comment type="similarity">
    <text evidence="1">Belongs to the glycosyltransferase 2 family.</text>
</comment>
<reference evidence="6 7" key="1">
    <citation type="submission" date="2020-08" db="EMBL/GenBank/DDBJ databases">
        <title>Genome sequence of Rhizobiales bacterium strain IZ6.</title>
        <authorList>
            <person name="Nakai R."/>
            <person name="Naganuma T."/>
        </authorList>
    </citation>
    <scope>NUCLEOTIDE SEQUENCE [LARGE SCALE GENOMIC DNA]</scope>
    <source>
        <strain evidence="6 7">IZ6</strain>
    </source>
</reference>
<keyword evidence="7" id="KW-1185">Reference proteome</keyword>
<dbReference type="InterPro" id="IPR029044">
    <property type="entry name" value="Nucleotide-diphossugar_trans"/>
</dbReference>
<evidence type="ECO:0000256" key="4">
    <source>
        <dbReference type="SAM" id="MobiDB-lite"/>
    </source>
</evidence>
<proteinExistence type="inferred from homology"/>
<dbReference type="Gene3D" id="3.90.550.10">
    <property type="entry name" value="Spore Coat Polysaccharide Biosynthesis Protein SpsA, Chain A"/>
    <property type="match status" value="1"/>
</dbReference>
<dbReference type="EMBL" id="AP023361">
    <property type="protein sequence ID" value="BCJ92133.1"/>
    <property type="molecule type" value="Genomic_DNA"/>
</dbReference>
<evidence type="ECO:0000256" key="2">
    <source>
        <dbReference type="ARBA" id="ARBA00022676"/>
    </source>
</evidence>
<gene>
    <name evidence="6" type="ORF">IZ6_28680</name>
</gene>
<dbReference type="PANTHER" id="PTHR43685">
    <property type="entry name" value="GLYCOSYLTRANSFERASE"/>
    <property type="match status" value="1"/>
</dbReference>
<dbReference type="AlphaFoldDB" id="A0A6S6QLB5"/>
<protein>
    <recommendedName>
        <fullName evidence="5">Glycosyltransferase 2-like domain-containing protein</fullName>
    </recommendedName>
</protein>
<feature type="domain" description="Glycosyltransferase 2-like" evidence="5">
    <location>
        <begin position="116"/>
        <end position="232"/>
    </location>
</feature>
<dbReference type="Pfam" id="PF00535">
    <property type="entry name" value="Glycos_transf_2"/>
    <property type="match status" value="1"/>
</dbReference>